<proteinExistence type="inferred from homology"/>
<dbReference type="InterPro" id="IPR001796">
    <property type="entry name" value="DHFR_dom"/>
</dbReference>
<dbReference type="InterPro" id="IPR012259">
    <property type="entry name" value="DHFR"/>
</dbReference>
<evidence type="ECO:0000256" key="5">
    <source>
        <dbReference type="ARBA" id="ARBA00022857"/>
    </source>
</evidence>
<comment type="caution">
    <text evidence="10">The sequence shown here is derived from an EMBL/GenBank/DDBJ whole genome shotgun (WGS) entry which is preliminary data.</text>
</comment>
<dbReference type="Pfam" id="PF00186">
    <property type="entry name" value="DHFR_1"/>
    <property type="match status" value="1"/>
</dbReference>
<dbReference type="AlphaFoldDB" id="A0A5C5SFJ2"/>
<dbReference type="InterPro" id="IPR017925">
    <property type="entry name" value="DHFR_CS"/>
</dbReference>
<dbReference type="PROSITE" id="PS51330">
    <property type="entry name" value="DHFR_2"/>
    <property type="match status" value="1"/>
</dbReference>
<dbReference type="SUPFAM" id="SSF53597">
    <property type="entry name" value="Dihydrofolate reductase-like"/>
    <property type="match status" value="1"/>
</dbReference>
<evidence type="ECO:0000313" key="10">
    <source>
        <dbReference type="EMBL" id="TWS98765.1"/>
    </source>
</evidence>
<dbReference type="UniPathway" id="UPA00077">
    <property type="reaction ID" value="UER00158"/>
</dbReference>
<reference evidence="10 11" key="1">
    <citation type="submission" date="2019-08" db="EMBL/GenBank/DDBJ databases">
        <authorList>
            <person name="Lei W."/>
        </authorList>
    </citation>
    <scope>NUCLEOTIDE SEQUENCE [LARGE SCALE GENOMIC DNA]</scope>
    <source>
        <strain evidence="10 11">CCUG 66496</strain>
    </source>
</reference>
<dbReference type="Proteomes" id="UP000317430">
    <property type="component" value="Unassembled WGS sequence"/>
</dbReference>
<evidence type="ECO:0000256" key="1">
    <source>
        <dbReference type="ARBA" id="ARBA00004903"/>
    </source>
</evidence>
<dbReference type="RefSeq" id="WP_146565647.1">
    <property type="nucleotide sequence ID" value="NZ_VOHL01000001.1"/>
</dbReference>
<comment type="function">
    <text evidence="7">Key enzyme in folate metabolism. Catalyzes an essential reaction for de novo glycine and purine synthesis, and for DNA precursor synthesis.</text>
</comment>
<evidence type="ECO:0000256" key="2">
    <source>
        <dbReference type="ARBA" id="ARBA00009539"/>
    </source>
</evidence>
<evidence type="ECO:0000256" key="3">
    <source>
        <dbReference type="ARBA" id="ARBA00012856"/>
    </source>
</evidence>
<dbReference type="GO" id="GO:0046654">
    <property type="term" value="P:tetrahydrofolate biosynthetic process"/>
    <property type="evidence" value="ECO:0007669"/>
    <property type="project" value="UniProtKB-UniPathway"/>
</dbReference>
<comment type="similarity">
    <text evidence="2 7 8">Belongs to the dihydrofolate reductase family.</text>
</comment>
<dbReference type="GO" id="GO:0006730">
    <property type="term" value="P:one-carbon metabolic process"/>
    <property type="evidence" value="ECO:0007669"/>
    <property type="project" value="UniProtKB-KW"/>
</dbReference>
<sequence length="172" mass="19600">MTKRLIAIWAQDQAGLIGQNNSLPWHLPKELQHFKETTMGQAMLMGRVTFDGMNRRLLPGRETLILSRQADFEAEGIQAFTSPEAVLDWFQTQDKDLYIVGGAKVYEAMLPHCDQLVVTRVEGEFTGDTYFPEVDWSSFVPIAEQMIEADEANPHAFTITTYERKEEESRAT</sequence>
<keyword evidence="6 7" id="KW-0560">Oxidoreductase</keyword>
<evidence type="ECO:0000256" key="4">
    <source>
        <dbReference type="ARBA" id="ARBA00022563"/>
    </source>
</evidence>
<dbReference type="PANTHER" id="PTHR48069">
    <property type="entry name" value="DIHYDROFOLATE REDUCTASE"/>
    <property type="match status" value="1"/>
</dbReference>
<dbReference type="Gene3D" id="3.40.430.10">
    <property type="entry name" value="Dihydrofolate Reductase, subunit A"/>
    <property type="match status" value="1"/>
</dbReference>
<dbReference type="PIRSF" id="PIRSF000194">
    <property type="entry name" value="DHFR"/>
    <property type="match status" value="1"/>
</dbReference>
<dbReference type="PROSITE" id="PS00075">
    <property type="entry name" value="DHFR_1"/>
    <property type="match status" value="1"/>
</dbReference>
<keyword evidence="5 7" id="KW-0521">NADP</keyword>
<evidence type="ECO:0000313" key="11">
    <source>
        <dbReference type="Proteomes" id="UP000317430"/>
    </source>
</evidence>
<evidence type="ECO:0000259" key="9">
    <source>
        <dbReference type="PROSITE" id="PS51330"/>
    </source>
</evidence>
<dbReference type="GO" id="GO:0005829">
    <property type="term" value="C:cytosol"/>
    <property type="evidence" value="ECO:0007669"/>
    <property type="project" value="TreeGrafter"/>
</dbReference>
<dbReference type="FunFam" id="3.40.430.10:FF:000009">
    <property type="entry name" value="Dihydrofolate reductase"/>
    <property type="match status" value="1"/>
</dbReference>
<evidence type="ECO:0000256" key="7">
    <source>
        <dbReference type="PIRNR" id="PIRNR000194"/>
    </source>
</evidence>
<dbReference type="CDD" id="cd00209">
    <property type="entry name" value="DHFR"/>
    <property type="match status" value="1"/>
</dbReference>
<protein>
    <recommendedName>
        <fullName evidence="3 7">Dihydrofolate reductase</fullName>
        <ecNumber evidence="3 7">1.5.1.3</ecNumber>
    </recommendedName>
</protein>
<comment type="pathway">
    <text evidence="1 7">Cofactor biosynthesis; tetrahydrofolate biosynthesis; 5,6,7,8-tetrahydrofolate from 7,8-dihydrofolate: step 1/1.</text>
</comment>
<keyword evidence="4 7" id="KW-0554">One-carbon metabolism</keyword>
<keyword evidence="11" id="KW-1185">Reference proteome</keyword>
<dbReference type="GO" id="GO:0004146">
    <property type="term" value="F:dihydrofolate reductase activity"/>
    <property type="evidence" value="ECO:0007669"/>
    <property type="project" value="UniProtKB-EC"/>
</dbReference>
<dbReference type="GO" id="GO:0046452">
    <property type="term" value="P:dihydrofolate metabolic process"/>
    <property type="evidence" value="ECO:0007669"/>
    <property type="project" value="TreeGrafter"/>
</dbReference>
<dbReference type="GO" id="GO:0046655">
    <property type="term" value="P:folic acid metabolic process"/>
    <property type="evidence" value="ECO:0007669"/>
    <property type="project" value="TreeGrafter"/>
</dbReference>
<name>A0A5C5SFJ2_9STRE</name>
<organism evidence="10 11">
    <name type="scientific">Streptococcus cuniculipharyngis</name>
    <dbReference type="NCBI Taxonomy" id="1562651"/>
    <lineage>
        <taxon>Bacteria</taxon>
        <taxon>Bacillati</taxon>
        <taxon>Bacillota</taxon>
        <taxon>Bacilli</taxon>
        <taxon>Lactobacillales</taxon>
        <taxon>Streptococcaceae</taxon>
        <taxon>Streptococcus</taxon>
    </lineage>
</organism>
<dbReference type="GO" id="GO:0050661">
    <property type="term" value="F:NADP binding"/>
    <property type="evidence" value="ECO:0007669"/>
    <property type="project" value="InterPro"/>
</dbReference>
<dbReference type="PRINTS" id="PR00070">
    <property type="entry name" value="DHFR"/>
</dbReference>
<dbReference type="InterPro" id="IPR024072">
    <property type="entry name" value="DHFR-like_dom_sf"/>
</dbReference>
<dbReference type="EMBL" id="VOHL01000001">
    <property type="protein sequence ID" value="TWS98765.1"/>
    <property type="molecule type" value="Genomic_DNA"/>
</dbReference>
<comment type="catalytic activity">
    <reaction evidence="7">
        <text>(6S)-5,6,7,8-tetrahydrofolate + NADP(+) = 7,8-dihydrofolate + NADPH + H(+)</text>
        <dbReference type="Rhea" id="RHEA:15009"/>
        <dbReference type="ChEBI" id="CHEBI:15378"/>
        <dbReference type="ChEBI" id="CHEBI:57451"/>
        <dbReference type="ChEBI" id="CHEBI:57453"/>
        <dbReference type="ChEBI" id="CHEBI:57783"/>
        <dbReference type="ChEBI" id="CHEBI:58349"/>
        <dbReference type="EC" id="1.5.1.3"/>
    </reaction>
</comment>
<evidence type="ECO:0000256" key="6">
    <source>
        <dbReference type="ARBA" id="ARBA00023002"/>
    </source>
</evidence>
<dbReference type="EC" id="1.5.1.3" evidence="3 7"/>
<feature type="domain" description="DHFR" evidence="9">
    <location>
        <begin position="4"/>
        <end position="164"/>
    </location>
</feature>
<evidence type="ECO:0000256" key="8">
    <source>
        <dbReference type="RuleBase" id="RU004474"/>
    </source>
</evidence>
<dbReference type="PANTHER" id="PTHR48069:SF3">
    <property type="entry name" value="DIHYDROFOLATE REDUCTASE"/>
    <property type="match status" value="1"/>
</dbReference>
<dbReference type="OrthoDB" id="9804315at2"/>
<gene>
    <name evidence="10" type="ORF">FRX57_00625</name>
</gene>
<accession>A0A5C5SFJ2</accession>